<gene>
    <name evidence="9" type="ORF">C7447_103478</name>
</gene>
<dbReference type="OrthoDB" id="946254at2"/>
<dbReference type="AlphaFoldDB" id="A0A5S5DRC3"/>
<evidence type="ECO:0000256" key="3">
    <source>
        <dbReference type="ARBA" id="ARBA00022801"/>
    </source>
</evidence>
<feature type="transmembrane region" description="Helical" evidence="8">
    <location>
        <begin position="170"/>
        <end position="187"/>
    </location>
</feature>
<feature type="transmembrane region" description="Helical" evidence="8">
    <location>
        <begin position="113"/>
        <end position="130"/>
    </location>
</feature>
<dbReference type="GO" id="GO:0006672">
    <property type="term" value="P:ceramide metabolic process"/>
    <property type="evidence" value="ECO:0007669"/>
    <property type="project" value="InterPro"/>
</dbReference>
<feature type="transmembrane region" description="Helical" evidence="8">
    <location>
        <begin position="142"/>
        <end position="161"/>
    </location>
</feature>
<dbReference type="RefSeq" id="WP_148870617.1">
    <property type="nucleotide sequence ID" value="NZ_VNIA01000003.1"/>
</dbReference>
<feature type="transmembrane region" description="Helical" evidence="8">
    <location>
        <begin position="199"/>
        <end position="218"/>
    </location>
</feature>
<feature type="binding site" evidence="7">
    <location>
        <position position="199"/>
    </location>
    <ligand>
        <name>Zn(2+)</name>
        <dbReference type="ChEBI" id="CHEBI:29105"/>
        <note>catalytic</note>
    </ligand>
</feature>
<keyword evidence="2 8" id="KW-0812">Transmembrane</keyword>
<reference evidence="9 10" key="1">
    <citation type="submission" date="2019-07" db="EMBL/GenBank/DDBJ databases">
        <title>Genomic Encyclopedia of Type Strains, Phase IV (KMG-IV): sequencing the most valuable type-strain genomes for metagenomic binning, comparative biology and taxonomic classification.</title>
        <authorList>
            <person name="Goeker M."/>
        </authorList>
    </citation>
    <scope>NUCLEOTIDE SEQUENCE [LARGE SCALE GENOMIC DNA]</scope>
    <source>
        <strain evidence="9 10">DSM 18961</strain>
    </source>
</reference>
<feature type="binding site" evidence="6">
    <location>
        <position position="29"/>
    </location>
    <ligand>
        <name>Ca(2+)</name>
        <dbReference type="ChEBI" id="CHEBI:29108"/>
    </ligand>
</feature>
<feature type="binding site" evidence="7">
    <location>
        <position position="78"/>
    </location>
    <ligand>
        <name>Zn(2+)</name>
        <dbReference type="ChEBI" id="CHEBI:29105"/>
        <note>catalytic</note>
    </ligand>
</feature>
<evidence type="ECO:0000256" key="4">
    <source>
        <dbReference type="ARBA" id="ARBA00022989"/>
    </source>
</evidence>
<keyword evidence="6" id="KW-0106">Calcium</keyword>
<keyword evidence="5 8" id="KW-0472">Membrane</keyword>
<keyword evidence="3" id="KW-0378">Hydrolase</keyword>
<evidence type="ECO:0000256" key="6">
    <source>
        <dbReference type="PIRSR" id="PIRSR608901-1"/>
    </source>
</evidence>
<dbReference type="EMBL" id="VNIA01000003">
    <property type="protein sequence ID" value="TYP98305.1"/>
    <property type="molecule type" value="Genomic_DNA"/>
</dbReference>
<protein>
    <submittedName>
        <fullName evidence="9">Ceramidase</fullName>
    </submittedName>
</protein>
<evidence type="ECO:0000256" key="8">
    <source>
        <dbReference type="SAM" id="Phobius"/>
    </source>
</evidence>
<evidence type="ECO:0000313" key="9">
    <source>
        <dbReference type="EMBL" id="TYP98305.1"/>
    </source>
</evidence>
<proteinExistence type="predicted"/>
<keyword evidence="4 8" id="KW-1133">Transmembrane helix</keyword>
<feature type="transmembrane region" description="Helical" evidence="8">
    <location>
        <begin position="31"/>
        <end position="47"/>
    </location>
</feature>
<dbReference type="GO" id="GO:0016020">
    <property type="term" value="C:membrane"/>
    <property type="evidence" value="ECO:0007669"/>
    <property type="project" value="UniProtKB-SubCell"/>
</dbReference>
<evidence type="ECO:0000313" key="10">
    <source>
        <dbReference type="Proteomes" id="UP000323136"/>
    </source>
</evidence>
<keyword evidence="7" id="KW-0862">Zinc</keyword>
<feature type="binding site" evidence="7">
    <location>
        <position position="203"/>
    </location>
    <ligand>
        <name>Zn(2+)</name>
        <dbReference type="ChEBI" id="CHEBI:29105"/>
        <note>catalytic</note>
    </ligand>
</feature>
<evidence type="ECO:0000256" key="1">
    <source>
        <dbReference type="ARBA" id="ARBA00004141"/>
    </source>
</evidence>
<accession>A0A5S5DRC3</accession>
<evidence type="ECO:0000256" key="5">
    <source>
        <dbReference type="ARBA" id="ARBA00023136"/>
    </source>
</evidence>
<dbReference type="InterPro" id="IPR008901">
    <property type="entry name" value="ACER"/>
</dbReference>
<name>A0A5S5DRC3_9FLAO</name>
<dbReference type="GO" id="GO:0016811">
    <property type="term" value="F:hydrolase activity, acting on carbon-nitrogen (but not peptide) bonds, in linear amides"/>
    <property type="evidence" value="ECO:0007669"/>
    <property type="project" value="InterPro"/>
</dbReference>
<dbReference type="GO" id="GO:0046872">
    <property type="term" value="F:metal ion binding"/>
    <property type="evidence" value="ECO:0007669"/>
    <property type="project" value="UniProtKB-KW"/>
</dbReference>
<dbReference type="Pfam" id="PF05875">
    <property type="entry name" value="Ceramidase"/>
    <property type="match status" value="1"/>
</dbReference>
<sequence>MFYNLLNIKFPNDSGPIYQETIQGRLPVEPFNTFSNLIFILILMYFGRKIYKNPKQHPFFLFAIPVIFISWIGGTMFHGTRSHEFWLVLDWLPIMIVCLGGIFYFITKVKKKWWQRILLFLGLLFLSIFPRRIPLPEGFRISFGYVLTAITVLTPFVWYAYKTNWKNVQFILYGILFFGLAIAFRTLDNKLMILPMGTHWLWHTFGGVAVFFLLLYIYKDKEELT</sequence>
<feature type="transmembrane region" description="Helical" evidence="8">
    <location>
        <begin position="85"/>
        <end position="106"/>
    </location>
</feature>
<comment type="cofactor">
    <cofactor evidence="7">
        <name>Zn(2+)</name>
        <dbReference type="ChEBI" id="CHEBI:29105"/>
    </cofactor>
</comment>
<evidence type="ECO:0000256" key="7">
    <source>
        <dbReference type="PIRSR" id="PIRSR608901-2"/>
    </source>
</evidence>
<comment type="subcellular location">
    <subcellularLocation>
        <location evidence="1">Membrane</location>
        <topology evidence="1">Multi-pass membrane protein</topology>
    </subcellularLocation>
</comment>
<organism evidence="9 10">
    <name type="scientific">Tenacibaculum adriaticum</name>
    <dbReference type="NCBI Taxonomy" id="413713"/>
    <lineage>
        <taxon>Bacteria</taxon>
        <taxon>Pseudomonadati</taxon>
        <taxon>Bacteroidota</taxon>
        <taxon>Flavobacteriia</taxon>
        <taxon>Flavobacteriales</taxon>
        <taxon>Flavobacteriaceae</taxon>
        <taxon>Tenacibaculum</taxon>
    </lineage>
</organism>
<dbReference type="Proteomes" id="UP000323136">
    <property type="component" value="Unassembled WGS sequence"/>
</dbReference>
<keyword evidence="10" id="KW-1185">Reference proteome</keyword>
<evidence type="ECO:0000256" key="2">
    <source>
        <dbReference type="ARBA" id="ARBA00022692"/>
    </source>
</evidence>
<comment type="caution">
    <text evidence="9">The sequence shown here is derived from an EMBL/GenBank/DDBJ whole genome shotgun (WGS) entry which is preliminary data.</text>
</comment>
<keyword evidence="6" id="KW-0479">Metal-binding</keyword>
<feature type="transmembrane region" description="Helical" evidence="8">
    <location>
        <begin position="59"/>
        <end position="79"/>
    </location>
</feature>